<evidence type="ECO:0000256" key="10">
    <source>
        <dbReference type="ARBA" id="ARBA00052219"/>
    </source>
</evidence>
<sequence length="564" mass="63188">MLASPKLKLVEEIVSTFTKEELFWLSGYIAGKYSTTNQTKAVAPAKPVVNKLTITYGTETGNSKKLASEFAAKAKKSGINAKLVSLDQYRLNDLPKEEYLLSIISTQGEGEPPAAAKKFYDHIHNNGFRLDKLKYGVLALGDTSYPLFCKAGEDVDLQLSKLGGERIVPLQKCDVDYESEANDWFQHVLQQLNNTEDTISIQAAPVVAKKSSGKKIYNGTILTNINLNDRGSNKQTHHMEIAGDEIEYVPGDALGVIPENPQSVVDYIIQLLQLDDSSTFTYKDEQFTAPELLKKKLNIIYLPERVVAKYASLVSQDIPATKMGLLDLLRIYPLKDTNQFQQLVDILEPITPRLYSISSSPEAHSGEIHLTVAKDHFAVNDEQKCGLCSGYLTGLPEETAFEFYIHKNAQFRLPEDDKDIIMIGPGTGIAPFRSFLAHRDATGASGRNWLFFGDQHFVTDFLYQTELQNWLETGVLTKLNVAFSRDQKEKVYVQHKMLQHGNELYQWLTSGASVFVCGAKEPMSVDVENTLLQIVEQFGNKTTADAIQFLEQLKEEGRYLKDVY</sequence>
<dbReference type="SUPFAM" id="SSF63380">
    <property type="entry name" value="Riboflavin synthase domain-like"/>
    <property type="match status" value="1"/>
</dbReference>
<feature type="domain" description="Flavodoxin-like" evidence="11">
    <location>
        <begin position="52"/>
        <end position="189"/>
    </location>
</feature>
<dbReference type="InterPro" id="IPR001094">
    <property type="entry name" value="Flavdoxin-like"/>
</dbReference>
<name>A0A4U3L5M0_9BACT</name>
<dbReference type="InterPro" id="IPR003097">
    <property type="entry name" value="CysJ-like_FAD-binding"/>
</dbReference>
<keyword evidence="6" id="KW-0274">FAD</keyword>
<keyword evidence="4" id="KW-0285">Flavoprotein</keyword>
<comment type="cofactor">
    <cofactor evidence="1">
        <name>FMN</name>
        <dbReference type="ChEBI" id="CHEBI:58210"/>
    </cofactor>
</comment>
<dbReference type="Gene3D" id="3.40.50.80">
    <property type="entry name" value="Nucleotide-binding domain of ferredoxin-NADP reductase (FNR) module"/>
    <property type="match status" value="1"/>
</dbReference>
<protein>
    <recommendedName>
        <fullName evidence="3">assimilatory sulfite reductase (NADPH)</fullName>
        <ecNumber evidence="3">1.8.1.2</ecNumber>
    </recommendedName>
</protein>
<reference evidence="13 14" key="1">
    <citation type="submission" date="2019-05" db="EMBL/GenBank/DDBJ databases">
        <title>Panacibacter sp. strain 17mud1-8 Genome sequencing and assembly.</title>
        <authorList>
            <person name="Chhetri G."/>
        </authorList>
    </citation>
    <scope>NUCLEOTIDE SEQUENCE [LARGE SCALE GENOMIC DNA]</scope>
    <source>
        <strain evidence="13 14">17mud1-8</strain>
    </source>
</reference>
<feature type="domain" description="FAD-binding FR-type" evidence="12">
    <location>
        <begin position="214"/>
        <end position="414"/>
    </location>
</feature>
<dbReference type="InterPro" id="IPR001433">
    <property type="entry name" value="OxRdtase_FAD/NAD-bd"/>
</dbReference>
<evidence type="ECO:0000256" key="6">
    <source>
        <dbReference type="ARBA" id="ARBA00022827"/>
    </source>
</evidence>
<dbReference type="Pfam" id="PF00175">
    <property type="entry name" value="NAD_binding_1"/>
    <property type="match status" value="1"/>
</dbReference>
<dbReference type="Pfam" id="PF00258">
    <property type="entry name" value="Flavodoxin_1"/>
    <property type="match status" value="1"/>
</dbReference>
<dbReference type="GO" id="GO:0019344">
    <property type="term" value="P:cysteine biosynthetic process"/>
    <property type="evidence" value="ECO:0007669"/>
    <property type="project" value="UniProtKB-KW"/>
</dbReference>
<dbReference type="InterPro" id="IPR001709">
    <property type="entry name" value="Flavoprot_Pyr_Nucl_cyt_Rdtase"/>
</dbReference>
<dbReference type="GO" id="GO:0010181">
    <property type="term" value="F:FMN binding"/>
    <property type="evidence" value="ECO:0007669"/>
    <property type="project" value="InterPro"/>
</dbReference>
<evidence type="ECO:0000256" key="3">
    <source>
        <dbReference type="ARBA" id="ARBA00012604"/>
    </source>
</evidence>
<keyword evidence="8" id="KW-0560">Oxidoreductase</keyword>
<comment type="catalytic activity">
    <reaction evidence="10">
        <text>hydrogen sulfide + 3 NADP(+) + 3 H2O = sulfite + 3 NADPH + 4 H(+)</text>
        <dbReference type="Rhea" id="RHEA:13801"/>
        <dbReference type="ChEBI" id="CHEBI:15377"/>
        <dbReference type="ChEBI" id="CHEBI:15378"/>
        <dbReference type="ChEBI" id="CHEBI:17359"/>
        <dbReference type="ChEBI" id="CHEBI:29919"/>
        <dbReference type="ChEBI" id="CHEBI:57783"/>
        <dbReference type="ChEBI" id="CHEBI:58349"/>
        <dbReference type="EC" id="1.8.1.2"/>
    </reaction>
</comment>
<dbReference type="SUPFAM" id="SSF52343">
    <property type="entry name" value="Ferredoxin reductase-like, C-terminal NADP-linked domain"/>
    <property type="match status" value="1"/>
</dbReference>
<dbReference type="OrthoDB" id="9789468at2"/>
<keyword evidence="7" id="KW-0521">NADP</keyword>
<comment type="caution">
    <text evidence="13">The sequence shown here is derived from an EMBL/GenBank/DDBJ whole genome shotgun (WGS) entry which is preliminary data.</text>
</comment>
<accession>A0A4U3L5M0</accession>
<comment type="cofactor">
    <cofactor evidence="2">
        <name>FAD</name>
        <dbReference type="ChEBI" id="CHEBI:57692"/>
    </cofactor>
</comment>
<dbReference type="Gene3D" id="3.40.50.360">
    <property type="match status" value="1"/>
</dbReference>
<dbReference type="GO" id="GO:0050660">
    <property type="term" value="F:flavin adenine dinucleotide binding"/>
    <property type="evidence" value="ECO:0007669"/>
    <property type="project" value="TreeGrafter"/>
</dbReference>
<organism evidence="13 14">
    <name type="scientific">Ilyomonas limi</name>
    <dbReference type="NCBI Taxonomy" id="2575867"/>
    <lineage>
        <taxon>Bacteria</taxon>
        <taxon>Pseudomonadati</taxon>
        <taxon>Bacteroidota</taxon>
        <taxon>Chitinophagia</taxon>
        <taxon>Chitinophagales</taxon>
        <taxon>Chitinophagaceae</taxon>
        <taxon>Ilyomonas</taxon>
    </lineage>
</organism>
<evidence type="ECO:0000313" key="14">
    <source>
        <dbReference type="Proteomes" id="UP000305848"/>
    </source>
</evidence>
<dbReference type="Gene3D" id="1.20.990.10">
    <property type="entry name" value="NADPH-cytochrome p450 Reductase, Chain A, domain 3"/>
    <property type="match status" value="1"/>
</dbReference>
<keyword evidence="14" id="KW-1185">Reference proteome</keyword>
<evidence type="ECO:0000256" key="4">
    <source>
        <dbReference type="ARBA" id="ARBA00022630"/>
    </source>
</evidence>
<dbReference type="RefSeq" id="WP_137260845.1">
    <property type="nucleotide sequence ID" value="NZ_SZQL01000003.1"/>
</dbReference>
<dbReference type="PROSITE" id="PS50902">
    <property type="entry name" value="FLAVODOXIN_LIKE"/>
    <property type="match status" value="1"/>
</dbReference>
<evidence type="ECO:0000256" key="8">
    <source>
        <dbReference type="ARBA" id="ARBA00023002"/>
    </source>
</evidence>
<dbReference type="GO" id="GO:0004783">
    <property type="term" value="F:sulfite reductase (NADPH) activity"/>
    <property type="evidence" value="ECO:0007669"/>
    <property type="project" value="UniProtKB-EC"/>
</dbReference>
<dbReference type="Proteomes" id="UP000305848">
    <property type="component" value="Unassembled WGS sequence"/>
</dbReference>
<evidence type="ECO:0000313" key="13">
    <source>
        <dbReference type="EMBL" id="TKK70300.1"/>
    </source>
</evidence>
<dbReference type="InterPro" id="IPR017927">
    <property type="entry name" value="FAD-bd_FR_type"/>
</dbReference>
<dbReference type="InterPro" id="IPR008254">
    <property type="entry name" value="Flavodoxin/NO_synth"/>
</dbReference>
<dbReference type="Gene3D" id="2.40.30.10">
    <property type="entry name" value="Translation factors"/>
    <property type="match status" value="1"/>
</dbReference>
<evidence type="ECO:0000259" key="11">
    <source>
        <dbReference type="PROSITE" id="PS50902"/>
    </source>
</evidence>
<keyword evidence="5" id="KW-0288">FMN</keyword>
<dbReference type="InterPro" id="IPR023173">
    <property type="entry name" value="NADPH_Cyt_P450_Rdtase_alpha"/>
</dbReference>
<dbReference type="PANTHER" id="PTHR19384">
    <property type="entry name" value="NITRIC OXIDE SYNTHASE-RELATED"/>
    <property type="match status" value="1"/>
</dbReference>
<dbReference type="AlphaFoldDB" id="A0A4U3L5M0"/>
<evidence type="ECO:0000256" key="9">
    <source>
        <dbReference type="ARBA" id="ARBA00023192"/>
    </source>
</evidence>
<dbReference type="EC" id="1.8.1.2" evidence="3"/>
<dbReference type="PANTHER" id="PTHR19384:SF128">
    <property type="entry name" value="NADPH OXIDOREDUCTASE A"/>
    <property type="match status" value="1"/>
</dbReference>
<dbReference type="SUPFAM" id="SSF52218">
    <property type="entry name" value="Flavoproteins"/>
    <property type="match status" value="1"/>
</dbReference>
<evidence type="ECO:0000256" key="5">
    <source>
        <dbReference type="ARBA" id="ARBA00022643"/>
    </source>
</evidence>
<dbReference type="PROSITE" id="PS51384">
    <property type="entry name" value="FAD_FR"/>
    <property type="match status" value="1"/>
</dbReference>
<dbReference type="InterPro" id="IPR039261">
    <property type="entry name" value="FNR_nucleotide-bd"/>
</dbReference>
<dbReference type="PRINTS" id="PR00371">
    <property type="entry name" value="FPNCR"/>
</dbReference>
<keyword evidence="9" id="KW-0028">Amino-acid biosynthesis</keyword>
<gene>
    <name evidence="13" type="ORF">FC093_06025</name>
</gene>
<dbReference type="PRINTS" id="PR00369">
    <property type="entry name" value="FLAVODOXIN"/>
</dbReference>
<keyword evidence="9" id="KW-0198">Cysteine biosynthesis</keyword>
<dbReference type="FunFam" id="3.40.50.80:FF:000001">
    <property type="entry name" value="NADPH--cytochrome P450 reductase 1"/>
    <property type="match status" value="1"/>
</dbReference>
<proteinExistence type="predicted"/>
<dbReference type="InterPro" id="IPR017938">
    <property type="entry name" value="Riboflavin_synthase-like_b-brl"/>
</dbReference>
<dbReference type="EMBL" id="SZQL01000003">
    <property type="protein sequence ID" value="TKK70300.1"/>
    <property type="molecule type" value="Genomic_DNA"/>
</dbReference>
<dbReference type="GO" id="GO:0005829">
    <property type="term" value="C:cytosol"/>
    <property type="evidence" value="ECO:0007669"/>
    <property type="project" value="TreeGrafter"/>
</dbReference>
<dbReference type="InterPro" id="IPR029039">
    <property type="entry name" value="Flavoprotein-like_sf"/>
</dbReference>
<evidence type="ECO:0000256" key="2">
    <source>
        <dbReference type="ARBA" id="ARBA00001974"/>
    </source>
</evidence>
<evidence type="ECO:0000256" key="1">
    <source>
        <dbReference type="ARBA" id="ARBA00001917"/>
    </source>
</evidence>
<evidence type="ECO:0000259" key="12">
    <source>
        <dbReference type="PROSITE" id="PS51384"/>
    </source>
</evidence>
<evidence type="ECO:0000256" key="7">
    <source>
        <dbReference type="ARBA" id="ARBA00022857"/>
    </source>
</evidence>
<dbReference type="Pfam" id="PF00667">
    <property type="entry name" value="FAD_binding_1"/>
    <property type="match status" value="2"/>
</dbReference>